<dbReference type="Gramene" id="TVU13915">
    <property type="protein sequence ID" value="TVU13915"/>
    <property type="gene ID" value="EJB05_37352"/>
</dbReference>
<organism evidence="2 3">
    <name type="scientific">Eragrostis curvula</name>
    <name type="common">weeping love grass</name>
    <dbReference type="NCBI Taxonomy" id="38414"/>
    <lineage>
        <taxon>Eukaryota</taxon>
        <taxon>Viridiplantae</taxon>
        <taxon>Streptophyta</taxon>
        <taxon>Embryophyta</taxon>
        <taxon>Tracheophyta</taxon>
        <taxon>Spermatophyta</taxon>
        <taxon>Magnoliopsida</taxon>
        <taxon>Liliopsida</taxon>
        <taxon>Poales</taxon>
        <taxon>Poaceae</taxon>
        <taxon>PACMAD clade</taxon>
        <taxon>Chloridoideae</taxon>
        <taxon>Eragrostideae</taxon>
        <taxon>Eragrostidinae</taxon>
        <taxon>Eragrostis</taxon>
    </lineage>
</organism>
<comment type="caution">
    <text evidence="2">The sequence shown here is derived from an EMBL/GenBank/DDBJ whole genome shotgun (WGS) entry which is preliminary data.</text>
</comment>
<keyword evidence="3" id="KW-1185">Reference proteome</keyword>
<feature type="region of interest" description="Disordered" evidence="1">
    <location>
        <begin position="1"/>
        <end position="29"/>
    </location>
</feature>
<dbReference type="EMBL" id="RWGY01000031">
    <property type="protein sequence ID" value="TVU13915.1"/>
    <property type="molecule type" value="Genomic_DNA"/>
</dbReference>
<sequence length="76" mass="8407">MARMDANKLDVSNPRGRSTSSGAQRLTLEEFPLEAEKIEKGYNLDEHDTGLPESMDHVGYILMSRPTLKNMGGEVA</sequence>
<dbReference type="AlphaFoldDB" id="A0A5J9TRN3"/>
<proteinExistence type="predicted"/>
<gene>
    <name evidence="2" type="ORF">EJB05_37352</name>
</gene>
<protein>
    <submittedName>
        <fullName evidence="2">Uncharacterized protein</fullName>
    </submittedName>
</protein>
<evidence type="ECO:0000313" key="2">
    <source>
        <dbReference type="EMBL" id="TVU13915.1"/>
    </source>
</evidence>
<reference evidence="2 3" key="1">
    <citation type="journal article" date="2019" name="Sci. Rep.">
        <title>A high-quality genome of Eragrostis curvula grass provides insights into Poaceae evolution and supports new strategies to enhance forage quality.</title>
        <authorList>
            <person name="Carballo J."/>
            <person name="Santos B.A.C.M."/>
            <person name="Zappacosta D."/>
            <person name="Garbus I."/>
            <person name="Selva J.P."/>
            <person name="Gallo C.A."/>
            <person name="Diaz A."/>
            <person name="Albertini E."/>
            <person name="Caccamo M."/>
            <person name="Echenique V."/>
        </authorList>
    </citation>
    <scope>NUCLEOTIDE SEQUENCE [LARGE SCALE GENOMIC DNA]</scope>
    <source>
        <strain evidence="3">cv. Victoria</strain>
        <tissue evidence="2">Leaf</tissue>
    </source>
</reference>
<feature type="compositionally biased region" description="Polar residues" evidence="1">
    <location>
        <begin position="15"/>
        <end position="24"/>
    </location>
</feature>
<dbReference type="Proteomes" id="UP000324897">
    <property type="component" value="Unassembled WGS sequence"/>
</dbReference>
<evidence type="ECO:0000256" key="1">
    <source>
        <dbReference type="SAM" id="MobiDB-lite"/>
    </source>
</evidence>
<feature type="non-terminal residue" evidence="2">
    <location>
        <position position="1"/>
    </location>
</feature>
<accession>A0A5J9TRN3</accession>
<evidence type="ECO:0000313" key="3">
    <source>
        <dbReference type="Proteomes" id="UP000324897"/>
    </source>
</evidence>
<name>A0A5J9TRN3_9POAL</name>